<evidence type="ECO:0000313" key="2">
    <source>
        <dbReference type="EMBL" id="KAG2494052.1"/>
    </source>
</evidence>
<keyword evidence="3" id="KW-1185">Reference proteome</keyword>
<feature type="transmembrane region" description="Helical" evidence="1">
    <location>
        <begin position="13"/>
        <end position="30"/>
    </location>
</feature>
<dbReference type="OrthoDB" id="528672at2759"/>
<evidence type="ECO:0000256" key="1">
    <source>
        <dbReference type="SAM" id="Phobius"/>
    </source>
</evidence>
<name>A0A836BZK6_9CHLO</name>
<organism evidence="2 3">
    <name type="scientific">Edaphochlamys debaryana</name>
    <dbReference type="NCBI Taxonomy" id="47281"/>
    <lineage>
        <taxon>Eukaryota</taxon>
        <taxon>Viridiplantae</taxon>
        <taxon>Chlorophyta</taxon>
        <taxon>core chlorophytes</taxon>
        <taxon>Chlorophyceae</taxon>
        <taxon>CS clade</taxon>
        <taxon>Chlamydomonadales</taxon>
        <taxon>Chlamydomonadales incertae sedis</taxon>
        <taxon>Edaphochlamys</taxon>
    </lineage>
</organism>
<keyword evidence="1" id="KW-0472">Membrane</keyword>
<sequence>MAPFKLFKLPVDVYFLLVPVTAGLMGMVAMTSRIPMRDPEATRDPAFYEDEAHAAAVGHQYENGIRQMFDARIRAKKFSVFNNEMDVK</sequence>
<dbReference type="EMBL" id="JAEHOE010000033">
    <property type="protein sequence ID" value="KAG2494052.1"/>
    <property type="molecule type" value="Genomic_DNA"/>
</dbReference>
<proteinExistence type="predicted"/>
<accession>A0A836BZK6</accession>
<protein>
    <submittedName>
        <fullName evidence="2">Uncharacterized protein</fullName>
    </submittedName>
</protein>
<keyword evidence="1" id="KW-1133">Transmembrane helix</keyword>
<dbReference type="Proteomes" id="UP000612055">
    <property type="component" value="Unassembled WGS sequence"/>
</dbReference>
<reference evidence="2" key="1">
    <citation type="journal article" date="2020" name="bioRxiv">
        <title>Comparative genomics of Chlamydomonas.</title>
        <authorList>
            <person name="Craig R.J."/>
            <person name="Hasan A.R."/>
            <person name="Ness R.W."/>
            <person name="Keightley P.D."/>
        </authorList>
    </citation>
    <scope>NUCLEOTIDE SEQUENCE</scope>
    <source>
        <strain evidence="2">CCAP 11/70</strain>
    </source>
</reference>
<gene>
    <name evidence="2" type="ORF">HYH03_007696</name>
</gene>
<keyword evidence="1" id="KW-0812">Transmembrane</keyword>
<evidence type="ECO:0000313" key="3">
    <source>
        <dbReference type="Proteomes" id="UP000612055"/>
    </source>
</evidence>
<dbReference type="AlphaFoldDB" id="A0A836BZK6"/>
<comment type="caution">
    <text evidence="2">The sequence shown here is derived from an EMBL/GenBank/DDBJ whole genome shotgun (WGS) entry which is preliminary data.</text>
</comment>